<dbReference type="EMBL" id="BMDP01000001">
    <property type="protein sequence ID" value="GGI53260.1"/>
    <property type="molecule type" value="Genomic_DNA"/>
</dbReference>
<reference evidence="1" key="2">
    <citation type="submission" date="2020-09" db="EMBL/GenBank/DDBJ databases">
        <authorList>
            <person name="Sun Q."/>
            <person name="Sedlacek I."/>
        </authorList>
    </citation>
    <scope>NUCLEOTIDE SEQUENCE</scope>
    <source>
        <strain evidence="1">CCM 7664</strain>
    </source>
</reference>
<accession>A0A8J3AU68</accession>
<protein>
    <submittedName>
        <fullName evidence="1">Uncharacterized protein</fullName>
    </submittedName>
</protein>
<organism evidence="1 2">
    <name type="scientific">Oxalicibacterium solurbis</name>
    <dbReference type="NCBI Taxonomy" id="69280"/>
    <lineage>
        <taxon>Bacteria</taxon>
        <taxon>Pseudomonadati</taxon>
        <taxon>Pseudomonadota</taxon>
        <taxon>Betaproteobacteria</taxon>
        <taxon>Burkholderiales</taxon>
        <taxon>Oxalobacteraceae</taxon>
        <taxon>Oxalicibacterium</taxon>
    </lineage>
</organism>
<dbReference type="Proteomes" id="UP000627205">
    <property type="component" value="Unassembled WGS sequence"/>
</dbReference>
<reference evidence="1" key="1">
    <citation type="journal article" date="2014" name="Int. J. Syst. Evol. Microbiol.">
        <title>Complete genome sequence of Corynebacterium casei LMG S-19264T (=DSM 44701T), isolated from a smear-ripened cheese.</title>
        <authorList>
            <consortium name="US DOE Joint Genome Institute (JGI-PGF)"/>
            <person name="Walter F."/>
            <person name="Albersmeier A."/>
            <person name="Kalinowski J."/>
            <person name="Ruckert C."/>
        </authorList>
    </citation>
    <scope>NUCLEOTIDE SEQUENCE</scope>
    <source>
        <strain evidence="1">CCM 7664</strain>
    </source>
</reference>
<evidence type="ECO:0000313" key="2">
    <source>
        <dbReference type="Proteomes" id="UP000627205"/>
    </source>
</evidence>
<gene>
    <name evidence="1" type="ORF">GCM10011430_04340</name>
</gene>
<evidence type="ECO:0000313" key="1">
    <source>
        <dbReference type="EMBL" id="GGI53260.1"/>
    </source>
</evidence>
<comment type="caution">
    <text evidence="1">The sequence shown here is derived from an EMBL/GenBank/DDBJ whole genome shotgun (WGS) entry which is preliminary data.</text>
</comment>
<dbReference type="AlphaFoldDB" id="A0A8J3AU68"/>
<dbReference type="RefSeq" id="WP_188419325.1">
    <property type="nucleotide sequence ID" value="NZ_BMDP01000001.1"/>
</dbReference>
<sequence>MEFADLAVQGMRYCETGAGGNACMRRNGKTTRLSRMKSHVTLSFLDKAEIGYVNSVRPGGMAGTGLLGRRFSSKIADKK</sequence>
<keyword evidence="2" id="KW-1185">Reference proteome</keyword>
<name>A0A8J3AU68_9BURK</name>
<proteinExistence type="predicted"/>